<dbReference type="SUPFAM" id="SSF50037">
    <property type="entry name" value="C-terminal domain of transcriptional repressors"/>
    <property type="match status" value="1"/>
</dbReference>
<evidence type="ECO:0000256" key="1">
    <source>
        <dbReference type="ARBA" id="ARBA00023004"/>
    </source>
</evidence>
<sequence>MNLNQIQQNETFKIQDLSDLHPFVKRRLKDLGVYEGKEVKVIRYCPLGGPCLLECSGQRVGIRRKDTFCIKGARLS</sequence>
<dbReference type="PANTHER" id="PTHR42954:SF1">
    <property type="entry name" value="FERROUS IRON TRANSPORTER FEOA DOMAIN-CONTAINING PROTEIN"/>
    <property type="match status" value="1"/>
</dbReference>
<proteinExistence type="predicted"/>
<reference evidence="3 4" key="1">
    <citation type="submission" date="2021-04" db="EMBL/GenBank/DDBJ databases">
        <title>Metabacillus sp. strain KIGAM252 whole genome sequence.</title>
        <authorList>
            <person name="Seo M.-J."/>
            <person name="Cho E.-S."/>
            <person name="Hwang C.Y."/>
            <person name="Yoon D.J."/>
        </authorList>
    </citation>
    <scope>NUCLEOTIDE SEQUENCE [LARGE SCALE GENOMIC DNA]</scope>
    <source>
        <strain evidence="3 4">KIGAM252</strain>
    </source>
</reference>
<dbReference type="EMBL" id="JAGVRK010000001">
    <property type="protein sequence ID" value="MBS2971033.1"/>
    <property type="molecule type" value="Genomic_DNA"/>
</dbReference>
<dbReference type="InterPro" id="IPR038157">
    <property type="entry name" value="FeoA_core_dom"/>
</dbReference>
<dbReference type="Pfam" id="PF04023">
    <property type="entry name" value="FeoA"/>
    <property type="match status" value="1"/>
</dbReference>
<evidence type="ECO:0000313" key="3">
    <source>
        <dbReference type="EMBL" id="MBS2971033.1"/>
    </source>
</evidence>
<accession>A0ABS5LKG1</accession>
<dbReference type="InterPro" id="IPR007167">
    <property type="entry name" value="Fe-transptr_FeoA-like"/>
</dbReference>
<gene>
    <name evidence="3" type="ORF">J9317_20015</name>
</gene>
<comment type="caution">
    <text evidence="3">The sequence shown here is derived from an EMBL/GenBank/DDBJ whole genome shotgun (WGS) entry which is preliminary data.</text>
</comment>
<organism evidence="3 4">
    <name type="scientific">Metabacillus flavus</name>
    <dbReference type="NCBI Taxonomy" id="2823519"/>
    <lineage>
        <taxon>Bacteria</taxon>
        <taxon>Bacillati</taxon>
        <taxon>Bacillota</taxon>
        <taxon>Bacilli</taxon>
        <taxon>Bacillales</taxon>
        <taxon>Bacillaceae</taxon>
        <taxon>Metabacillus</taxon>
    </lineage>
</organism>
<name>A0ABS5LKG1_9BACI</name>
<feature type="domain" description="Ferrous iron transporter FeoA-like" evidence="2">
    <location>
        <begin position="1"/>
        <end position="74"/>
    </location>
</feature>
<keyword evidence="1" id="KW-0408">Iron</keyword>
<dbReference type="PANTHER" id="PTHR42954">
    <property type="entry name" value="FE(2+) TRANSPORT PROTEIN A"/>
    <property type="match status" value="1"/>
</dbReference>
<dbReference type="InterPro" id="IPR008988">
    <property type="entry name" value="Transcriptional_repressor_C"/>
</dbReference>
<dbReference type="RefSeq" id="WP_211561888.1">
    <property type="nucleotide sequence ID" value="NZ_JAGVRK010000001.1"/>
</dbReference>
<keyword evidence="4" id="KW-1185">Reference proteome</keyword>
<protein>
    <submittedName>
        <fullName evidence="3">Ferrous iron transport protein A</fullName>
    </submittedName>
</protein>
<dbReference type="Proteomes" id="UP000682403">
    <property type="component" value="Unassembled WGS sequence"/>
</dbReference>
<dbReference type="SMART" id="SM00899">
    <property type="entry name" value="FeoA"/>
    <property type="match status" value="1"/>
</dbReference>
<evidence type="ECO:0000259" key="2">
    <source>
        <dbReference type="SMART" id="SM00899"/>
    </source>
</evidence>
<evidence type="ECO:0000313" key="4">
    <source>
        <dbReference type="Proteomes" id="UP000682403"/>
    </source>
</evidence>
<dbReference type="Gene3D" id="2.30.30.90">
    <property type="match status" value="1"/>
</dbReference>
<dbReference type="InterPro" id="IPR052713">
    <property type="entry name" value="FeoA"/>
</dbReference>